<dbReference type="EMBL" id="AMYB01000004">
    <property type="protein sequence ID" value="OAD03046.1"/>
    <property type="molecule type" value="Genomic_DNA"/>
</dbReference>
<feature type="compositionally biased region" description="Polar residues" evidence="1">
    <location>
        <begin position="168"/>
        <end position="202"/>
    </location>
</feature>
<keyword evidence="3" id="KW-1185">Reference proteome</keyword>
<evidence type="ECO:0000256" key="1">
    <source>
        <dbReference type="SAM" id="MobiDB-lite"/>
    </source>
</evidence>
<dbReference type="Proteomes" id="UP000077051">
    <property type="component" value="Unassembled WGS sequence"/>
</dbReference>
<evidence type="ECO:0000313" key="2">
    <source>
        <dbReference type="EMBL" id="OAD03046.1"/>
    </source>
</evidence>
<feature type="compositionally biased region" description="Polar residues" evidence="1">
    <location>
        <begin position="143"/>
        <end position="155"/>
    </location>
</feature>
<dbReference type="VEuPathDB" id="FungiDB:MUCCIDRAFT_109900"/>
<feature type="region of interest" description="Disordered" evidence="1">
    <location>
        <begin position="143"/>
        <end position="215"/>
    </location>
</feature>
<accession>A0A168L2T6</accession>
<comment type="caution">
    <text evidence="2">The sequence shown here is derived from an EMBL/GenBank/DDBJ whole genome shotgun (WGS) entry which is preliminary data.</text>
</comment>
<dbReference type="OrthoDB" id="2261638at2759"/>
<sequence>MVGPPKFPRECDADYILSRKAQEMFTDRAFLLIMPVSEFGIIQRHINCTPIHELLTTKPEEVNGDVKDALYNVMNNKDDKSVALPLNMQPFIQRVYSYFTLRKTEANLSRKKQQAYAQPQHLGNALTMKGLVEFKDQYITASTPAEGSQAPTLTSAKKDSATSLPAEAQQSAVSISTGKDTATPTLAGESSATSVSKFSSDGSATSSSKPEKSSTLEKNKKKLIIFHPTFYLTCPNKPKIQRLDREAVKEDCDIAMECLVDNNHDQTAEAFQEYKSHAADQDHLLSFDFFPGVGDFINAALKVDKEQIPQAI</sequence>
<gene>
    <name evidence="2" type="ORF">MUCCIDRAFT_109900</name>
</gene>
<organism evidence="2 3">
    <name type="scientific">Mucor lusitanicus CBS 277.49</name>
    <dbReference type="NCBI Taxonomy" id="747725"/>
    <lineage>
        <taxon>Eukaryota</taxon>
        <taxon>Fungi</taxon>
        <taxon>Fungi incertae sedis</taxon>
        <taxon>Mucoromycota</taxon>
        <taxon>Mucoromycotina</taxon>
        <taxon>Mucoromycetes</taxon>
        <taxon>Mucorales</taxon>
        <taxon>Mucorineae</taxon>
        <taxon>Mucoraceae</taxon>
        <taxon>Mucor</taxon>
    </lineage>
</organism>
<reference evidence="2 3" key="1">
    <citation type="submission" date="2015-06" db="EMBL/GenBank/DDBJ databases">
        <title>Expansion of signal transduction pathways in fungi by whole-genome duplication.</title>
        <authorList>
            <consortium name="DOE Joint Genome Institute"/>
            <person name="Corrochano L.M."/>
            <person name="Kuo A."/>
            <person name="Marcet-Houben M."/>
            <person name="Polaino S."/>
            <person name="Salamov A."/>
            <person name="Villalobos J.M."/>
            <person name="Alvarez M.I."/>
            <person name="Avalos J."/>
            <person name="Benito E.P."/>
            <person name="Benoit I."/>
            <person name="Burger G."/>
            <person name="Camino L.P."/>
            <person name="Canovas D."/>
            <person name="Cerda-Olmedo E."/>
            <person name="Cheng J.-F."/>
            <person name="Dominguez A."/>
            <person name="Elias M."/>
            <person name="Eslava A.P."/>
            <person name="Glaser F."/>
            <person name="Grimwood J."/>
            <person name="Gutierrez G."/>
            <person name="Heitman J."/>
            <person name="Henrissat B."/>
            <person name="Iturriaga E.A."/>
            <person name="Lang B.F."/>
            <person name="Lavin J.L."/>
            <person name="Lee S."/>
            <person name="Li W."/>
            <person name="Lindquist E."/>
            <person name="Lopez-Garcia S."/>
            <person name="Luque E.M."/>
            <person name="Marcos A.T."/>
            <person name="Martin J."/>
            <person name="Mccluskey K."/>
            <person name="Medina H.R."/>
            <person name="Miralles-Duran A."/>
            <person name="Miyazaki A."/>
            <person name="Munoz-Torres E."/>
            <person name="Oguiza J.A."/>
            <person name="Ohm R."/>
            <person name="Olmedo M."/>
            <person name="Orejas M."/>
            <person name="Ortiz-Castellanos L."/>
            <person name="Pisabarro A.G."/>
            <person name="Rodriguez-Romero J."/>
            <person name="Ruiz-Herrera J."/>
            <person name="Ruiz-Vazquez R."/>
            <person name="Sanz C."/>
            <person name="Schackwitz W."/>
            <person name="Schmutz J."/>
            <person name="Shahriari M."/>
            <person name="Shelest E."/>
            <person name="Silva-Franco F."/>
            <person name="Soanes D."/>
            <person name="Syed K."/>
            <person name="Tagua V.G."/>
            <person name="Talbot N.J."/>
            <person name="Thon M."/>
            <person name="De Vries R.P."/>
            <person name="Wiebenga A."/>
            <person name="Yadav J.S."/>
            <person name="Braun E.L."/>
            <person name="Baker S."/>
            <person name="Garre V."/>
            <person name="Horwitz B."/>
            <person name="Torres-Martinez S."/>
            <person name="Idnurm A."/>
            <person name="Herrera-Estrella A."/>
            <person name="Gabaldon T."/>
            <person name="Grigoriev I.V."/>
        </authorList>
    </citation>
    <scope>NUCLEOTIDE SEQUENCE [LARGE SCALE GENOMIC DNA]</scope>
    <source>
        <strain evidence="2 3">CBS 277.49</strain>
    </source>
</reference>
<evidence type="ECO:0000313" key="3">
    <source>
        <dbReference type="Proteomes" id="UP000077051"/>
    </source>
</evidence>
<protein>
    <submittedName>
        <fullName evidence="2">Uncharacterized protein</fullName>
    </submittedName>
</protein>
<dbReference type="AlphaFoldDB" id="A0A168L2T6"/>
<name>A0A168L2T6_MUCCL</name>
<proteinExistence type="predicted"/>